<name>A0A7T7ZVE3_9FIRM</name>
<dbReference type="RefSeq" id="WP_200225638.1">
    <property type="nucleotide sequence ID" value="NZ_CP067016.1"/>
</dbReference>
<sequence length="39" mass="4709">MIQLSNTLMERYGFHLELGEFMETPYIENLVIKLMDFLK</sequence>
<keyword evidence="2" id="KW-1185">Reference proteome</keyword>
<organism evidence="1 2">
    <name type="scientific">Anaerococcus obesiensis</name>
    <dbReference type="NCBI Taxonomy" id="1287640"/>
    <lineage>
        <taxon>Bacteria</taxon>
        <taxon>Bacillati</taxon>
        <taxon>Bacillota</taxon>
        <taxon>Tissierellia</taxon>
        <taxon>Tissierellales</taxon>
        <taxon>Peptoniphilaceae</taxon>
        <taxon>Anaerococcus</taxon>
    </lineage>
</organism>
<reference evidence="1 2" key="1">
    <citation type="submission" date="2020-12" db="EMBL/GenBank/DDBJ databases">
        <title>FDA dAtabase for Regulatory Grade micrObial Sequences (FDA-ARGOS): Supporting development and validation of Infectious Disease Dx tests.</title>
        <authorList>
            <person name="Sproer C."/>
            <person name="Gronow S."/>
            <person name="Severitt S."/>
            <person name="Schroder I."/>
            <person name="Tallon L."/>
            <person name="Sadzewicz L."/>
            <person name="Zhao X."/>
            <person name="Boylan J."/>
            <person name="Ott S."/>
            <person name="Bowen H."/>
            <person name="Vavikolanu K."/>
            <person name="Mehta A."/>
            <person name="Aluvathingal J."/>
            <person name="Nadendla S."/>
            <person name="Lowell S."/>
            <person name="Myers T."/>
            <person name="Yan Y."/>
            <person name="Sichtig H."/>
        </authorList>
    </citation>
    <scope>NUCLEOTIDE SEQUENCE [LARGE SCALE GENOMIC DNA]</scope>
    <source>
        <strain evidence="1 2">FDAARGOS_989</strain>
    </source>
</reference>
<accession>A0A7T7ZVE3</accession>
<dbReference type="EMBL" id="CP067016">
    <property type="protein sequence ID" value="QQN55525.1"/>
    <property type="molecule type" value="Genomic_DNA"/>
</dbReference>
<gene>
    <name evidence="1" type="ORF">I6H46_06310</name>
</gene>
<evidence type="ECO:0000313" key="1">
    <source>
        <dbReference type="EMBL" id="QQN55525.1"/>
    </source>
</evidence>
<dbReference type="Proteomes" id="UP000595871">
    <property type="component" value="Chromosome"/>
</dbReference>
<protein>
    <submittedName>
        <fullName evidence="1">Uncharacterized protein</fullName>
    </submittedName>
</protein>
<dbReference type="KEGG" id="aob:I6H46_06310"/>
<evidence type="ECO:0000313" key="2">
    <source>
        <dbReference type="Proteomes" id="UP000595871"/>
    </source>
</evidence>
<dbReference type="AlphaFoldDB" id="A0A7T7ZVE3"/>
<proteinExistence type="predicted"/>